<dbReference type="Proteomes" id="UP000014019">
    <property type="component" value="Unassembled WGS sequence"/>
</dbReference>
<dbReference type="FunFam" id="3.10.105.10:FF:000006">
    <property type="entry name" value="Peptide ABC transporter substrate-binding protein"/>
    <property type="match status" value="1"/>
</dbReference>
<dbReference type="Gene3D" id="3.40.190.10">
    <property type="entry name" value="Periplasmic binding protein-like II"/>
    <property type="match status" value="1"/>
</dbReference>
<dbReference type="SUPFAM" id="SSF53850">
    <property type="entry name" value="Periplasmic binding protein-like II"/>
    <property type="match status" value="1"/>
</dbReference>
<dbReference type="AlphaFoldDB" id="R8R0V3"/>
<evidence type="ECO:0000313" key="6">
    <source>
        <dbReference type="EMBL" id="EOP76719.1"/>
    </source>
</evidence>
<dbReference type="GO" id="GO:0015833">
    <property type="term" value="P:peptide transport"/>
    <property type="evidence" value="ECO:0007669"/>
    <property type="project" value="TreeGrafter"/>
</dbReference>
<dbReference type="PROSITE" id="PS01040">
    <property type="entry name" value="SBP_BACTERIAL_5"/>
    <property type="match status" value="1"/>
</dbReference>
<dbReference type="InterPro" id="IPR030678">
    <property type="entry name" value="Peptide/Ni-bd"/>
</dbReference>
<reference evidence="6 7" key="1">
    <citation type="submission" date="2012-12" db="EMBL/GenBank/DDBJ databases">
        <title>The Genome Sequence of Bacillus cereus VD118.</title>
        <authorList>
            <consortium name="The Broad Institute Genome Sequencing Platform"/>
            <consortium name="The Broad Institute Genome Sequencing Center for Infectious Disease"/>
            <person name="Feldgarden M."/>
            <person name="Van der Auwera G.A."/>
            <person name="Mahillon J."/>
            <person name="Duprez V."/>
            <person name="Timmery S."/>
            <person name="Mattelet C."/>
            <person name="Dierick K."/>
            <person name="Sun M."/>
            <person name="Yu Z."/>
            <person name="Zhu L."/>
            <person name="Hu X."/>
            <person name="Shank E.B."/>
            <person name="Swiecicka I."/>
            <person name="Hansen B.M."/>
            <person name="Andrup L."/>
            <person name="Walker B."/>
            <person name="Young S.K."/>
            <person name="Zeng Q."/>
            <person name="Gargeya S."/>
            <person name="Fitzgerald M."/>
            <person name="Haas B."/>
            <person name="Abouelleil A."/>
            <person name="Alvarado L."/>
            <person name="Arachchi H.M."/>
            <person name="Berlin A.M."/>
            <person name="Chapman S.B."/>
            <person name="Dewar J."/>
            <person name="Goldberg J."/>
            <person name="Griggs A."/>
            <person name="Gujja S."/>
            <person name="Hansen M."/>
            <person name="Howarth C."/>
            <person name="Imamovic A."/>
            <person name="Larimer J."/>
            <person name="McCowan C."/>
            <person name="Murphy C."/>
            <person name="Neiman D."/>
            <person name="Pearson M."/>
            <person name="Priest M."/>
            <person name="Roberts A."/>
            <person name="Saif S."/>
            <person name="Shea T."/>
            <person name="Sisk P."/>
            <person name="Sykes S."/>
            <person name="Wortman J."/>
            <person name="Nusbaum C."/>
            <person name="Birren B."/>
        </authorList>
    </citation>
    <scope>NUCLEOTIDE SEQUENCE [LARGE SCALE GENOMIC DNA]</scope>
    <source>
        <strain evidence="6 7">VD118</strain>
    </source>
</reference>
<dbReference type="Pfam" id="PF00496">
    <property type="entry name" value="SBP_bac_5"/>
    <property type="match status" value="1"/>
</dbReference>
<comment type="caution">
    <text evidence="6">The sequence shown here is derived from an EMBL/GenBank/DDBJ whole genome shotgun (WGS) entry which is preliminary data.</text>
</comment>
<dbReference type="InterPro" id="IPR039424">
    <property type="entry name" value="SBP_5"/>
</dbReference>
<accession>R8R0V3</accession>
<comment type="subcellular location">
    <subcellularLocation>
        <location evidence="1">Cell membrane</location>
        <topology evidence="1">Lipid-anchor</topology>
    </subcellularLocation>
</comment>
<evidence type="ECO:0000256" key="2">
    <source>
        <dbReference type="ARBA" id="ARBA00005695"/>
    </source>
</evidence>
<dbReference type="CDD" id="cd00995">
    <property type="entry name" value="PBP2_NikA_DppA_OppA_like"/>
    <property type="match status" value="1"/>
</dbReference>
<dbReference type="PANTHER" id="PTHR30290">
    <property type="entry name" value="PERIPLASMIC BINDING COMPONENT OF ABC TRANSPORTER"/>
    <property type="match status" value="1"/>
</dbReference>
<protein>
    <submittedName>
        <fullName evidence="6">Oligopeptide-binding protein oppA</fullName>
    </submittedName>
</protein>
<dbReference type="GO" id="GO:1904680">
    <property type="term" value="F:peptide transmembrane transporter activity"/>
    <property type="evidence" value="ECO:0007669"/>
    <property type="project" value="TreeGrafter"/>
</dbReference>
<organism evidence="6 7">
    <name type="scientific">Bacillus cereus VD118</name>
    <dbReference type="NCBI Taxonomy" id="1053231"/>
    <lineage>
        <taxon>Bacteria</taxon>
        <taxon>Bacillati</taxon>
        <taxon>Bacillota</taxon>
        <taxon>Bacilli</taxon>
        <taxon>Bacillales</taxon>
        <taxon>Bacillaceae</taxon>
        <taxon>Bacillus</taxon>
        <taxon>Bacillus cereus group</taxon>
    </lineage>
</organism>
<dbReference type="HOGENOM" id="CLU_017028_8_4_9"/>
<dbReference type="EMBL" id="AHEZ01000004">
    <property type="protein sequence ID" value="EOP76719.1"/>
    <property type="molecule type" value="Genomic_DNA"/>
</dbReference>
<dbReference type="PIRSF" id="PIRSF002741">
    <property type="entry name" value="MppA"/>
    <property type="match status" value="1"/>
</dbReference>
<feature type="domain" description="Solute-binding protein family 5" evidence="5">
    <location>
        <begin position="142"/>
        <end position="525"/>
    </location>
</feature>
<dbReference type="InterPro" id="IPR000914">
    <property type="entry name" value="SBP_5_dom"/>
</dbReference>
<dbReference type="Gene3D" id="3.10.105.10">
    <property type="entry name" value="Dipeptide-binding Protein, Domain 3"/>
    <property type="match status" value="1"/>
</dbReference>
<proteinExistence type="inferred from homology"/>
<name>R8R0V3_BACCE</name>
<evidence type="ECO:0000256" key="1">
    <source>
        <dbReference type="ARBA" id="ARBA00004193"/>
    </source>
</evidence>
<comment type="similarity">
    <text evidence="2">Belongs to the bacterial solute-binding protein 5 family.</text>
</comment>
<evidence type="ECO:0000259" key="5">
    <source>
        <dbReference type="Pfam" id="PF00496"/>
    </source>
</evidence>
<evidence type="ECO:0000256" key="3">
    <source>
        <dbReference type="ARBA" id="ARBA00022448"/>
    </source>
</evidence>
<dbReference type="GO" id="GO:0043190">
    <property type="term" value="C:ATP-binding cassette (ABC) transporter complex"/>
    <property type="evidence" value="ECO:0007669"/>
    <property type="project" value="InterPro"/>
</dbReference>
<dbReference type="PANTHER" id="PTHR30290:SF81">
    <property type="entry name" value="OLIGOPEPTIDE-BINDING PROTEIN OPPA"/>
    <property type="match status" value="1"/>
</dbReference>
<dbReference type="Gene3D" id="3.90.76.10">
    <property type="entry name" value="Dipeptide-binding Protein, Domain 1"/>
    <property type="match status" value="1"/>
</dbReference>
<dbReference type="PATRIC" id="fig|1053231.3.peg.134"/>
<sequence>MKRNNLEINSYYFYVKNKNSYRKELYVTTQLENRKVRVRIMRKVFKGLFATFLSTSVLLAGCAQEETSTNKATKMPKVKDEFIKASDKVKSPAKAKERKDTFVIGMPSPGGIFLPHFMENGWDGNITQAIFAPLVGLDKEGKPIPILAKKWDISEDQLTYTLHLKDDVKFSDGSPLTADDVAFTLTLLHDQTYSGATDISQTAIKGGQAYKEGKATSIEGIQVIDPKTITITTEKVNAQTLSLIGGEVISKAYYGKEYKQGNLEYLKELYGKPMGAGAYKLDKYIPGQEVRFVANENYFEGKPKIEHFIYKITKGDTNLQQFQAGEVDYDGFTTNAETIEQLKELGFANINVYTGSSYGYIKMNYKKPHFKDKRVRQAFIYGLERQKIIDTYFQGYASLVNVPITPVSWAYTEEGINKYEYNLEKAKKLLDEAGWKAGSDGIREKDGQKLKVSYFASSASKINDVMIPVMKEDYKKIGVDFNPEYMDFNTMISKVIKGNYDLAMVSTPMIDDPSGTIEEFVSTSKRNYDGYHNPKVDELAKQALETLDIEKRKEIYKKLYQELSEDPPVIFLNNSKVVSAHNARIQGLQEDNYNGILLSLPKLNIAQ</sequence>
<dbReference type="InterPro" id="IPR023765">
    <property type="entry name" value="SBP_5_CS"/>
</dbReference>
<keyword evidence="4" id="KW-0732">Signal</keyword>
<keyword evidence="3" id="KW-0813">Transport</keyword>
<evidence type="ECO:0000313" key="7">
    <source>
        <dbReference type="Proteomes" id="UP000014019"/>
    </source>
</evidence>
<dbReference type="FunFam" id="3.90.76.10:FF:000004">
    <property type="entry name" value="Peptide ABC transporter substrate-binding protein"/>
    <property type="match status" value="1"/>
</dbReference>
<gene>
    <name evidence="6" type="ORF">IIQ_04433</name>
</gene>
<evidence type="ECO:0000256" key="4">
    <source>
        <dbReference type="ARBA" id="ARBA00022729"/>
    </source>
</evidence>
<dbReference type="GO" id="GO:0042597">
    <property type="term" value="C:periplasmic space"/>
    <property type="evidence" value="ECO:0007669"/>
    <property type="project" value="UniProtKB-ARBA"/>
</dbReference>